<feature type="compositionally biased region" description="Basic and acidic residues" evidence="4">
    <location>
        <begin position="83"/>
        <end position="97"/>
    </location>
</feature>
<evidence type="ECO:0000313" key="5">
    <source>
        <dbReference type="EMBL" id="KXB04969.1"/>
    </source>
</evidence>
<keyword evidence="6" id="KW-1185">Reference proteome</keyword>
<evidence type="ECO:0000256" key="2">
    <source>
        <dbReference type="ARBA" id="ARBA00023274"/>
    </source>
</evidence>
<dbReference type="SUPFAM" id="SSF54189">
    <property type="entry name" value="Ribosomal proteins S24e, L23 and L15e"/>
    <property type="match status" value="1"/>
</dbReference>
<dbReference type="GO" id="GO:0006412">
    <property type="term" value="P:translation"/>
    <property type="evidence" value="ECO:0007669"/>
    <property type="project" value="UniProtKB-UniRule"/>
</dbReference>
<comment type="similarity">
    <text evidence="3">Belongs to the eukaryotic ribosomal protein eS24 family.</text>
</comment>
<accession>A0A133VEU2</accession>
<protein>
    <recommendedName>
        <fullName evidence="3">Small ribosomal subunit protein eS24</fullName>
    </recommendedName>
</protein>
<evidence type="ECO:0000256" key="4">
    <source>
        <dbReference type="SAM" id="MobiDB-lite"/>
    </source>
</evidence>
<organism evidence="5 6">
    <name type="scientific">candidate division MSBL1 archaeon SCGC-AAA382A13</name>
    <dbReference type="NCBI Taxonomy" id="1698279"/>
    <lineage>
        <taxon>Archaea</taxon>
        <taxon>Methanobacteriati</taxon>
        <taxon>Methanobacteriota</taxon>
        <taxon>candidate division MSBL1</taxon>
    </lineage>
</organism>
<dbReference type="InterPro" id="IPR012678">
    <property type="entry name" value="Ribosomal_uL23/eL15/eS24_sf"/>
</dbReference>
<dbReference type="Pfam" id="PF01282">
    <property type="entry name" value="Ribosomal_S24e"/>
    <property type="match status" value="1"/>
</dbReference>
<dbReference type="Gene3D" id="3.30.70.3370">
    <property type="match status" value="1"/>
</dbReference>
<feature type="region of interest" description="Disordered" evidence="4">
    <location>
        <begin position="83"/>
        <end position="109"/>
    </location>
</feature>
<dbReference type="GO" id="GO:0003735">
    <property type="term" value="F:structural constituent of ribosome"/>
    <property type="evidence" value="ECO:0007669"/>
    <property type="project" value="InterPro"/>
</dbReference>
<dbReference type="InterPro" id="IPR053709">
    <property type="entry name" value="eRP_eS24_sf"/>
</dbReference>
<dbReference type="GO" id="GO:1990904">
    <property type="term" value="C:ribonucleoprotein complex"/>
    <property type="evidence" value="ECO:0007669"/>
    <property type="project" value="UniProtKB-KW"/>
</dbReference>
<feature type="compositionally biased region" description="Acidic residues" evidence="4">
    <location>
        <begin position="98"/>
        <end position="109"/>
    </location>
</feature>
<dbReference type="AlphaFoldDB" id="A0A133VEU2"/>
<evidence type="ECO:0000313" key="6">
    <source>
        <dbReference type="Proteomes" id="UP000070311"/>
    </source>
</evidence>
<reference evidence="5 6" key="1">
    <citation type="journal article" date="2016" name="Sci. Rep.">
        <title>Metabolic traits of an uncultured archaeal lineage -MSBL1- from brine pools of the Red Sea.</title>
        <authorList>
            <person name="Mwirichia R."/>
            <person name="Alam I."/>
            <person name="Rashid M."/>
            <person name="Vinu M."/>
            <person name="Ba-Alawi W."/>
            <person name="Anthony Kamau A."/>
            <person name="Kamanda Ngugi D."/>
            <person name="Goker M."/>
            <person name="Klenk H.P."/>
            <person name="Bajic V."/>
            <person name="Stingl U."/>
        </authorList>
    </citation>
    <scope>NUCLEOTIDE SEQUENCE [LARGE SCALE GENOMIC DNA]</scope>
    <source>
        <strain evidence="5">SCGC-AAA382A13</strain>
    </source>
</reference>
<sequence length="109" mass="12721">MKVNITKKIENPLMERTEIEFEVEHNNASTPSRAEVVEELSSKLDISEDLIIIEKITTPHGRQKATGNARTYKSQQQLRELESEYLIERTKISKEKTDEETEETKEEEE</sequence>
<dbReference type="GO" id="GO:0005840">
    <property type="term" value="C:ribosome"/>
    <property type="evidence" value="ECO:0007669"/>
    <property type="project" value="UniProtKB-KW"/>
</dbReference>
<evidence type="ECO:0000256" key="3">
    <source>
        <dbReference type="HAMAP-Rule" id="MF_00545"/>
    </source>
</evidence>
<comment type="caution">
    <text evidence="5">The sequence shown here is derived from an EMBL/GenBank/DDBJ whole genome shotgun (WGS) entry which is preliminary data.</text>
</comment>
<keyword evidence="2 3" id="KW-0687">Ribonucleoprotein</keyword>
<dbReference type="HAMAP" id="MF_00545">
    <property type="entry name" value="Ribosomal_eS24"/>
    <property type="match status" value="1"/>
</dbReference>
<dbReference type="PANTHER" id="PTHR10496">
    <property type="entry name" value="40S RIBOSOMAL PROTEIN S24"/>
    <property type="match status" value="1"/>
</dbReference>
<dbReference type="Proteomes" id="UP000070311">
    <property type="component" value="Unassembled WGS sequence"/>
</dbReference>
<gene>
    <name evidence="3" type="primary">rps24e</name>
    <name evidence="5" type="ORF">AKJ50_01865</name>
</gene>
<evidence type="ECO:0000256" key="1">
    <source>
        <dbReference type="ARBA" id="ARBA00022980"/>
    </source>
</evidence>
<dbReference type="InterPro" id="IPR001976">
    <property type="entry name" value="Ribosomal_eS24"/>
</dbReference>
<dbReference type="EMBL" id="LHYD01000036">
    <property type="protein sequence ID" value="KXB04969.1"/>
    <property type="molecule type" value="Genomic_DNA"/>
</dbReference>
<proteinExistence type="inferred from homology"/>
<keyword evidence="1 3" id="KW-0689">Ribosomal protein</keyword>
<name>A0A133VEU2_9EURY</name>